<feature type="compositionally biased region" description="Acidic residues" evidence="1">
    <location>
        <begin position="385"/>
        <end position="410"/>
    </location>
</feature>
<evidence type="ECO:0000259" key="2">
    <source>
        <dbReference type="Pfam" id="PF20150"/>
    </source>
</evidence>
<proteinExistence type="predicted"/>
<feature type="compositionally biased region" description="Acidic residues" evidence="1">
    <location>
        <begin position="600"/>
        <end position="611"/>
    </location>
</feature>
<protein>
    <submittedName>
        <fullName evidence="3">Zinc finger domain-containing protein</fullName>
    </submittedName>
</protein>
<dbReference type="Proteomes" id="UP000824596">
    <property type="component" value="Unassembled WGS sequence"/>
</dbReference>
<feature type="compositionally biased region" description="Acidic residues" evidence="1">
    <location>
        <begin position="566"/>
        <end position="589"/>
    </location>
</feature>
<dbReference type="RefSeq" id="XP_044724896.1">
    <property type="nucleotide sequence ID" value="XM_044858496.1"/>
</dbReference>
<keyword evidence="4" id="KW-1185">Reference proteome</keyword>
<dbReference type="OrthoDB" id="3501032at2759"/>
<evidence type="ECO:0000256" key="1">
    <source>
        <dbReference type="SAM" id="MobiDB-lite"/>
    </source>
</evidence>
<reference evidence="3" key="1">
    <citation type="submission" date="2021-09" db="EMBL/GenBank/DDBJ databases">
        <title>A high-quality genome of the endoparasitic fungus Hirsutella rhossiliensis with a comparison of Hirsutella genomes reveals transposable elements contributing to genome size variation.</title>
        <authorList>
            <person name="Lin R."/>
            <person name="Jiao Y."/>
            <person name="Sun X."/>
            <person name="Ling J."/>
            <person name="Xie B."/>
            <person name="Cheng X."/>
        </authorList>
    </citation>
    <scope>NUCLEOTIDE SEQUENCE</scope>
    <source>
        <strain evidence="3">HR02</strain>
    </source>
</reference>
<dbReference type="InterPro" id="IPR045518">
    <property type="entry name" value="2EXR"/>
</dbReference>
<accession>A0A9P8SLE1</accession>
<feature type="domain" description="2EXR" evidence="2">
    <location>
        <begin position="91"/>
        <end position="200"/>
    </location>
</feature>
<organism evidence="3 4">
    <name type="scientific">Hirsutella rhossiliensis</name>
    <dbReference type="NCBI Taxonomy" id="111463"/>
    <lineage>
        <taxon>Eukaryota</taxon>
        <taxon>Fungi</taxon>
        <taxon>Dikarya</taxon>
        <taxon>Ascomycota</taxon>
        <taxon>Pezizomycotina</taxon>
        <taxon>Sordariomycetes</taxon>
        <taxon>Hypocreomycetidae</taxon>
        <taxon>Hypocreales</taxon>
        <taxon>Ophiocordycipitaceae</taxon>
        <taxon>Hirsutella</taxon>
    </lineage>
</organism>
<dbReference type="Pfam" id="PF20150">
    <property type="entry name" value="2EXR"/>
    <property type="match status" value="1"/>
</dbReference>
<comment type="caution">
    <text evidence="3">The sequence shown here is derived from an EMBL/GenBank/DDBJ whole genome shotgun (WGS) entry which is preliminary data.</text>
</comment>
<sequence>MPRAVLLSSGDESGDGAPGEHQLFEDQSSGSSSNGSDSGDDDDDDDSHNGRRSGFFDVEAEESDGDASHDSSHAESDLDTTPGRPSSRRTFAQFMQLPPELRSRVWEHFCPDLVTKARFLQFVLAPASAAAVLRSSLSDMWTARDKVYLADQTQSLRCLMAAHRESREMGLRVFPHTLAIDSGDGDCDGIVCFNKHLDVIFVDGIEHLHAGRLCHLPGFAENIVNAATVGWISPFDDWGGARVRAALRLFPNIQRLYIWQSDYDLKKRDLHWAVSDCVHQYLMETFEKGIGLGEDTETIACWPDVDRHPDFAKFQIPPIHVRGRPKEVDRLVQKRGVHLWPIVTFEFGAGMTRYKKLLQVKDVPYPDGFLDSSDESSSTSFSDMDHDEYESEGIDDDELIQDSSSEDDLISDQLSEGPLSAREPSGGKFSSPELDTEDEIASGPPEPELPRRPPKRRIVTDSDDDSSAPDEPRAKRARISRPAVADSDDETDQALEQPRRDAGPRRRTTNISESDSDGHSGGAEAHPEDGAGSSSDGDSDSDPPQQRMSLAERLQAHRDAHPLPPSDEEGCSTEDDEEDEDDDSADEDGGCLVDRMASESDGEGDEFEREW</sequence>
<evidence type="ECO:0000313" key="3">
    <source>
        <dbReference type="EMBL" id="KAH0967383.1"/>
    </source>
</evidence>
<gene>
    <name evidence="3" type="ORF">HRG_00025</name>
</gene>
<feature type="compositionally biased region" description="Low complexity" evidence="1">
    <location>
        <begin position="26"/>
        <end position="37"/>
    </location>
</feature>
<name>A0A9P8SLE1_9HYPO</name>
<evidence type="ECO:0000313" key="4">
    <source>
        <dbReference type="Proteomes" id="UP000824596"/>
    </source>
</evidence>
<feature type="region of interest" description="Disordered" evidence="1">
    <location>
        <begin position="1"/>
        <end position="87"/>
    </location>
</feature>
<feature type="compositionally biased region" description="Basic and acidic residues" evidence="1">
    <location>
        <begin position="66"/>
        <end position="76"/>
    </location>
</feature>
<feature type="region of interest" description="Disordered" evidence="1">
    <location>
        <begin position="369"/>
        <end position="611"/>
    </location>
</feature>
<dbReference type="GeneID" id="68349154"/>
<dbReference type="AlphaFoldDB" id="A0A9P8SLE1"/>
<dbReference type="EMBL" id="JAIZPD010000001">
    <property type="protein sequence ID" value="KAH0967383.1"/>
    <property type="molecule type" value="Genomic_DNA"/>
</dbReference>